<comment type="caution">
    <text evidence="2">The sequence shown here is derived from an EMBL/GenBank/DDBJ whole genome shotgun (WGS) entry which is preliminary data.</text>
</comment>
<dbReference type="GO" id="GO:0005576">
    <property type="term" value="C:extracellular region"/>
    <property type="evidence" value="ECO:0007669"/>
    <property type="project" value="TreeGrafter"/>
</dbReference>
<evidence type="ECO:0000256" key="1">
    <source>
        <dbReference type="SAM" id="SignalP"/>
    </source>
</evidence>
<accession>A0AAN7C7B2</accession>
<dbReference type="Gene3D" id="1.20.1280.140">
    <property type="match status" value="1"/>
</dbReference>
<feature type="signal peptide" evidence="1">
    <location>
        <begin position="1"/>
        <end position="18"/>
    </location>
</feature>
<dbReference type="Pfam" id="PF12296">
    <property type="entry name" value="HsbA"/>
    <property type="match status" value="1"/>
</dbReference>
<dbReference type="PANTHER" id="PTHR38123:SF1">
    <property type="entry name" value="HYDROPHOBIC SURFACE BINDING PROTEIN"/>
    <property type="match status" value="1"/>
</dbReference>
<reference evidence="2" key="2">
    <citation type="submission" date="2023-05" db="EMBL/GenBank/DDBJ databases">
        <authorList>
            <consortium name="Lawrence Berkeley National Laboratory"/>
            <person name="Steindorff A."/>
            <person name="Hensen N."/>
            <person name="Bonometti L."/>
            <person name="Westerberg I."/>
            <person name="Brannstrom I.O."/>
            <person name="Guillou S."/>
            <person name="Cros-Aarteil S."/>
            <person name="Calhoun S."/>
            <person name="Haridas S."/>
            <person name="Kuo A."/>
            <person name="Mondo S."/>
            <person name="Pangilinan J."/>
            <person name="Riley R."/>
            <person name="Labutti K."/>
            <person name="Andreopoulos B."/>
            <person name="Lipzen A."/>
            <person name="Chen C."/>
            <person name="Yanf M."/>
            <person name="Daum C."/>
            <person name="Ng V."/>
            <person name="Clum A."/>
            <person name="Ohm R."/>
            <person name="Martin F."/>
            <person name="Silar P."/>
            <person name="Natvig D."/>
            <person name="Lalanne C."/>
            <person name="Gautier V."/>
            <person name="Ament-Velasquez S.L."/>
            <person name="Kruys A."/>
            <person name="Hutchinson M.I."/>
            <person name="Powell A.J."/>
            <person name="Barry K."/>
            <person name="Miller A.N."/>
            <person name="Grigoriev I.V."/>
            <person name="Debuchy R."/>
            <person name="Gladieux P."/>
            <person name="Thoren M.H."/>
            <person name="Johannesson H."/>
        </authorList>
    </citation>
    <scope>NUCLEOTIDE SEQUENCE</scope>
    <source>
        <strain evidence="2">CBS 532.94</strain>
    </source>
</reference>
<keyword evidence="1" id="KW-0732">Signal</keyword>
<feature type="chain" id="PRO_5042925457" evidence="1">
    <location>
        <begin position="19"/>
        <end position="172"/>
    </location>
</feature>
<dbReference type="EMBL" id="MU860241">
    <property type="protein sequence ID" value="KAK4235748.1"/>
    <property type="molecule type" value="Genomic_DNA"/>
</dbReference>
<dbReference type="InterPro" id="IPR021054">
    <property type="entry name" value="Cell_wall_mannoprotein_1"/>
</dbReference>
<reference evidence="2" key="1">
    <citation type="journal article" date="2023" name="Mol. Phylogenet. Evol.">
        <title>Genome-scale phylogeny and comparative genomics of the fungal order Sordariales.</title>
        <authorList>
            <person name="Hensen N."/>
            <person name="Bonometti L."/>
            <person name="Westerberg I."/>
            <person name="Brannstrom I.O."/>
            <person name="Guillou S."/>
            <person name="Cros-Aarteil S."/>
            <person name="Calhoun S."/>
            <person name="Haridas S."/>
            <person name="Kuo A."/>
            <person name="Mondo S."/>
            <person name="Pangilinan J."/>
            <person name="Riley R."/>
            <person name="LaButti K."/>
            <person name="Andreopoulos B."/>
            <person name="Lipzen A."/>
            <person name="Chen C."/>
            <person name="Yan M."/>
            <person name="Daum C."/>
            <person name="Ng V."/>
            <person name="Clum A."/>
            <person name="Steindorff A."/>
            <person name="Ohm R.A."/>
            <person name="Martin F."/>
            <person name="Silar P."/>
            <person name="Natvig D.O."/>
            <person name="Lalanne C."/>
            <person name="Gautier V."/>
            <person name="Ament-Velasquez S.L."/>
            <person name="Kruys A."/>
            <person name="Hutchinson M.I."/>
            <person name="Powell A.J."/>
            <person name="Barry K."/>
            <person name="Miller A.N."/>
            <person name="Grigoriev I.V."/>
            <person name="Debuchy R."/>
            <person name="Gladieux P."/>
            <person name="Hiltunen Thoren M."/>
            <person name="Johannesson H."/>
        </authorList>
    </citation>
    <scope>NUCLEOTIDE SEQUENCE</scope>
    <source>
        <strain evidence="2">CBS 532.94</strain>
    </source>
</reference>
<proteinExistence type="predicted"/>
<dbReference type="Proteomes" id="UP001303760">
    <property type="component" value="Unassembled WGS sequence"/>
</dbReference>
<dbReference type="AlphaFoldDB" id="A0AAN7C7B2"/>
<protein>
    <submittedName>
        <fullName evidence="2">Hydrophobic surface binding protein A-domain-containing protein</fullName>
    </submittedName>
</protein>
<keyword evidence="3" id="KW-1185">Reference proteome</keyword>
<sequence length="172" mass="18033">MKLTAVFALLAFVGSALADSTSIVSALSTVNNSTVQLGSSVTEWKGDLLGTLPIIADSTALLVDVKKGTKTAEESEPLDAAGAIEVATATNTLVASVNATLTALIDSKEKFDRLLLSPLIFGNLELQQKATSEMSDAIIKKVPVELQDLARNLVAPIDSGFEMAIDAFRPDL</sequence>
<evidence type="ECO:0000313" key="2">
    <source>
        <dbReference type="EMBL" id="KAK4235748.1"/>
    </source>
</evidence>
<gene>
    <name evidence="2" type="ORF">C8A03DRAFT_36382</name>
</gene>
<name>A0AAN7C7B2_9PEZI</name>
<evidence type="ECO:0000313" key="3">
    <source>
        <dbReference type="Proteomes" id="UP001303760"/>
    </source>
</evidence>
<organism evidence="2 3">
    <name type="scientific">Achaetomium macrosporum</name>
    <dbReference type="NCBI Taxonomy" id="79813"/>
    <lineage>
        <taxon>Eukaryota</taxon>
        <taxon>Fungi</taxon>
        <taxon>Dikarya</taxon>
        <taxon>Ascomycota</taxon>
        <taxon>Pezizomycotina</taxon>
        <taxon>Sordariomycetes</taxon>
        <taxon>Sordariomycetidae</taxon>
        <taxon>Sordariales</taxon>
        <taxon>Chaetomiaceae</taxon>
        <taxon>Achaetomium</taxon>
    </lineage>
</organism>
<dbReference type="PANTHER" id="PTHR38123">
    <property type="entry name" value="CELL WALL SERINE-THREONINE-RICH GALACTOMANNOPROTEIN MP1 (AFU_ORTHOLOGUE AFUA_4G03240)"/>
    <property type="match status" value="1"/>
</dbReference>